<accession>F9DJJ7</accession>
<proteinExistence type="predicted"/>
<name>F9DJJ7_9BACT</name>
<reference evidence="2 3" key="1">
    <citation type="submission" date="2011-04" db="EMBL/GenBank/DDBJ databases">
        <authorList>
            <person name="Muzny D."/>
            <person name="Qin X."/>
            <person name="Deng J."/>
            <person name="Jiang H."/>
            <person name="Liu Y."/>
            <person name="Qu J."/>
            <person name="Song X.-Z."/>
            <person name="Zhang L."/>
            <person name="Thornton R."/>
            <person name="Coyle M."/>
            <person name="Francisco L."/>
            <person name="Jackson L."/>
            <person name="Javaid M."/>
            <person name="Korchina V."/>
            <person name="Kovar C."/>
            <person name="Mata R."/>
            <person name="Mathew T."/>
            <person name="Ngo R."/>
            <person name="Nguyen L."/>
            <person name="Nguyen N."/>
            <person name="Okwuonu G."/>
            <person name="Ongeri F."/>
            <person name="Pham C."/>
            <person name="Simmons D."/>
            <person name="Wilczek-Boney K."/>
            <person name="Hale W."/>
            <person name="Jakkamsetti A."/>
            <person name="Pham P."/>
            <person name="Ruth R."/>
            <person name="San Lucas F."/>
            <person name="Warren J."/>
            <person name="Zhang J."/>
            <person name="Zhao Z."/>
            <person name="Zhou C."/>
            <person name="Zhu D."/>
            <person name="Lee S."/>
            <person name="Bess C."/>
            <person name="Blankenburg K."/>
            <person name="Forbes L."/>
            <person name="Fu Q."/>
            <person name="Gubbala S."/>
            <person name="Hirani K."/>
            <person name="Jayaseelan J.C."/>
            <person name="Lara F."/>
            <person name="Munidasa M."/>
            <person name="Palculict T."/>
            <person name="Patil S."/>
            <person name="Pu L.-L."/>
            <person name="Saada N."/>
            <person name="Tang L."/>
            <person name="Weissenberger G."/>
            <person name="Zhu Y."/>
            <person name="Hemphill L."/>
            <person name="Shang Y."/>
            <person name="Youmans B."/>
            <person name="Ayvaz T."/>
            <person name="Ross M."/>
            <person name="Santibanez J."/>
            <person name="Aqrawi P."/>
            <person name="Gross S."/>
            <person name="Joshi V."/>
            <person name="Fowler G."/>
            <person name="Nazareth L."/>
            <person name="Reid J."/>
            <person name="Worley K."/>
            <person name="Petrosino J."/>
            <person name="Highlander S."/>
            <person name="Gibbs R."/>
        </authorList>
    </citation>
    <scope>NUCLEOTIDE SEQUENCE [LARGE SCALE GENOMIC DNA]</scope>
    <source>
        <strain evidence="2 3">ATCC 700821</strain>
    </source>
</reference>
<feature type="transmembrane region" description="Helical" evidence="1">
    <location>
        <begin position="82"/>
        <end position="108"/>
    </location>
</feature>
<sequence>MKRVMHILLLLLLSVMIVWTATGFVVMQCAHTGNVTVGKMPTNNKGCEKTSSDHCMTVHIQKLAELNQAAPLHFDMQPMQQLLLVAFVTLLMALPILLFVLSPIRLLLYSWHSPPRQYLQRLTVLLI</sequence>
<dbReference type="STRING" id="997353.HMPREF9144_1838"/>
<dbReference type="EMBL" id="AFPY01000094">
    <property type="protein sequence ID" value="EGQ16038.1"/>
    <property type="molecule type" value="Genomic_DNA"/>
</dbReference>
<protein>
    <submittedName>
        <fullName evidence="2">Uncharacterized protein</fullName>
    </submittedName>
</protein>
<gene>
    <name evidence="2" type="ORF">HMPREF9144_1838</name>
</gene>
<dbReference type="AlphaFoldDB" id="F9DJJ7"/>
<keyword evidence="1" id="KW-1133">Transmembrane helix</keyword>
<comment type="caution">
    <text evidence="2">The sequence shown here is derived from an EMBL/GenBank/DDBJ whole genome shotgun (WGS) entry which is preliminary data.</text>
</comment>
<organism evidence="2 3">
    <name type="scientific">Prevotella pallens ATCC 700821</name>
    <dbReference type="NCBI Taxonomy" id="997353"/>
    <lineage>
        <taxon>Bacteria</taxon>
        <taxon>Pseudomonadati</taxon>
        <taxon>Bacteroidota</taxon>
        <taxon>Bacteroidia</taxon>
        <taxon>Bacteroidales</taxon>
        <taxon>Prevotellaceae</taxon>
        <taxon>Prevotella</taxon>
    </lineage>
</organism>
<evidence type="ECO:0000256" key="1">
    <source>
        <dbReference type="SAM" id="Phobius"/>
    </source>
</evidence>
<evidence type="ECO:0000313" key="3">
    <source>
        <dbReference type="Proteomes" id="UP000004123"/>
    </source>
</evidence>
<keyword evidence="1" id="KW-0472">Membrane</keyword>
<dbReference type="HOGENOM" id="CLU_128186_0_0_10"/>
<keyword evidence="1" id="KW-0812">Transmembrane</keyword>
<evidence type="ECO:0000313" key="2">
    <source>
        <dbReference type="EMBL" id="EGQ16038.1"/>
    </source>
</evidence>
<dbReference type="Proteomes" id="UP000004123">
    <property type="component" value="Unassembled WGS sequence"/>
</dbReference>